<dbReference type="GO" id="GO:0009306">
    <property type="term" value="P:protein secretion"/>
    <property type="evidence" value="ECO:0007669"/>
    <property type="project" value="InterPro"/>
</dbReference>
<protein>
    <submittedName>
        <fullName evidence="8">DUF490 domain-containing protein</fullName>
    </submittedName>
</protein>
<dbReference type="OrthoDB" id="7784409at2"/>
<evidence type="ECO:0000259" key="7">
    <source>
        <dbReference type="Pfam" id="PF04357"/>
    </source>
</evidence>
<keyword evidence="9" id="KW-1185">Reference proteome</keyword>
<evidence type="ECO:0000313" key="9">
    <source>
        <dbReference type="Proteomes" id="UP000466966"/>
    </source>
</evidence>
<keyword evidence="3 6" id="KW-1133">Transmembrane helix</keyword>
<keyword evidence="4 6" id="KW-0472">Membrane</keyword>
<dbReference type="Pfam" id="PF04357">
    <property type="entry name" value="TamB"/>
    <property type="match status" value="1"/>
</dbReference>
<dbReference type="PANTHER" id="PTHR36985:SF1">
    <property type="entry name" value="TRANSLOCATION AND ASSEMBLY MODULE SUBUNIT TAMB"/>
    <property type="match status" value="1"/>
</dbReference>
<feature type="compositionally biased region" description="Pro residues" evidence="5">
    <location>
        <begin position="8"/>
        <end position="19"/>
    </location>
</feature>
<dbReference type="GO" id="GO:0005886">
    <property type="term" value="C:plasma membrane"/>
    <property type="evidence" value="ECO:0007669"/>
    <property type="project" value="InterPro"/>
</dbReference>
<evidence type="ECO:0000256" key="4">
    <source>
        <dbReference type="ARBA" id="ARBA00023136"/>
    </source>
</evidence>
<keyword evidence="2 6" id="KW-0812">Transmembrane</keyword>
<evidence type="ECO:0000256" key="2">
    <source>
        <dbReference type="ARBA" id="ARBA00022692"/>
    </source>
</evidence>
<feature type="domain" description="Translocation and assembly module TamB C-terminal" evidence="7">
    <location>
        <begin position="1062"/>
        <end position="1407"/>
    </location>
</feature>
<accession>A0A844YWQ3</accession>
<sequence>MADETLPPTEPAAEGPPQPRRAGPARLALRWLGRLVFLLVAVILGFVAFLHTPPGRQMLVDQITAYAPASGLQVEVGDIEGSILWSATLKDVKLRDADGVLFAEVPRVELGWRPWKWFIWGLDVRHLVLSGGSLHKIPRFVPGDPEAPILPDFPIRISRLVVEDMQVDPGLLDDRAHTIQVLAEVEILDGEAHVEARGDVGGMDRLALLLDAEPDADRFDLDLDLTAPAGGLFATMGGFDQDLVLDIGGQGGWSNWQGRMTGQLGGAPLVNAQLTAREGLYRLAGTVFPGDLVEGVGARALGREVGVEAEGTLASGVVTGSLAIDGAGLDLSGQGGIDLTDKEWHALRLVAEVQDPELFGPGLQLRDARAEMFLDGPFNALRVPHSLTVGRLQAGDVVLANLTQRGVLTSVNGQLRLPLAARVARVTSGNTLADERLVAGTLTGAVLYDMDSGAISSRELDLRFPDLTARLALAGNTSTGSVRLTGPVNARAFALADVGLVSGTARIDAALGGGRPWTLRAELDGQIARVANATIANLAGETIRFAGGLSLGQDRPVLVQGMRINAAKLQAQLDGELRGAVTELSGSGRQADYGAFTFTATLSGDGPRARLVLADPYPPAGLKDVALEIEPEGDGFAIATQGQSLLGPFNGQLGLVAPAGGPTRITIERLEVAATQVTGQLALVTGGVNGALTFAGGGVDGRVNLAVRPEGQGFDSDLTVRDARFGGSTPLTIASADVDLSGYLAGPASRAEGTVRAQGIGYGTLFIGRFAANATMEGEQGHIDAALAGRRGSRFELLLNADASASRVAVAARGSLAGEAITMPRRAVLLAQDDGSWLLERSQINYAGGLLVAEGRFGGPNPATARLALNGMPLSVLDAVGADLGLGGRISGIVDMGADASGLPTGEARVLVDGLTRSGLVLASRPLDLAAVVRLTPDALSARAVMRGGEGAGGRLNASVTGLPQAGALGERLYRGVLAGTLTYDGPAESLWRLAAVDLIDISGPLRVSARLRGSLAEPSLTGSLAGDDLRVQSQLTGSDVSDVTLRGRFRDSRLQLASFAGTTANGGRVSGSGSLDLSGITRQRGPAIDMRLAATNARILQLPGMGATVTGPIRIVSDGVGGTIAGRLLVRRAEWLLGQAEETVDLPDIAITEVNRPLDTAPPARVARPWRYLIDATAPGGIEVDGMGLDSEWSGAVRLRGTTADPRIGGTVRIVPRQGFYSFAGNRFDITRGVISFDENAPIDPRVDILAESDDSGLNIQVTVRGPASRADIAFASTPALPEEELLSRLLFGGSITEISPTDALQLGAALSSLRGGGGGLDTINRLRTAIGLDRLRILPADRALDRGTAVALGKNLGRKFYVEIVTDGQGYNATELEFRVTRWLSLLAAVDTVGRGRGEAVVSYDY</sequence>
<comment type="caution">
    <text evidence="8">The sequence shown here is derived from an EMBL/GenBank/DDBJ whole genome shotgun (WGS) entry which is preliminary data.</text>
</comment>
<name>A0A844YWQ3_9SPHN</name>
<feature type="transmembrane region" description="Helical" evidence="6">
    <location>
        <begin position="31"/>
        <end position="50"/>
    </location>
</feature>
<organism evidence="8 9">
    <name type="scientific">Alteraurantiacibacter buctensis</name>
    <dbReference type="NCBI Taxonomy" id="1503981"/>
    <lineage>
        <taxon>Bacteria</taxon>
        <taxon>Pseudomonadati</taxon>
        <taxon>Pseudomonadota</taxon>
        <taxon>Alphaproteobacteria</taxon>
        <taxon>Sphingomonadales</taxon>
        <taxon>Erythrobacteraceae</taxon>
        <taxon>Alteraurantiacibacter</taxon>
    </lineage>
</organism>
<dbReference type="RefSeq" id="WP_160772706.1">
    <property type="nucleotide sequence ID" value="NZ_WTYV01000006.1"/>
</dbReference>
<reference evidence="8 9" key="1">
    <citation type="submission" date="2019-12" db="EMBL/GenBank/DDBJ databases">
        <title>Genomic-based taxomic classification of the family Erythrobacteraceae.</title>
        <authorList>
            <person name="Xu L."/>
        </authorList>
    </citation>
    <scope>NUCLEOTIDE SEQUENCE [LARGE SCALE GENOMIC DNA]</scope>
    <source>
        <strain evidence="8 9">M0322</strain>
    </source>
</reference>
<evidence type="ECO:0000256" key="5">
    <source>
        <dbReference type="SAM" id="MobiDB-lite"/>
    </source>
</evidence>
<evidence type="ECO:0000256" key="3">
    <source>
        <dbReference type="ARBA" id="ARBA00022989"/>
    </source>
</evidence>
<dbReference type="EMBL" id="WTYV01000006">
    <property type="protein sequence ID" value="MXO72765.1"/>
    <property type="molecule type" value="Genomic_DNA"/>
</dbReference>
<evidence type="ECO:0000256" key="1">
    <source>
        <dbReference type="ARBA" id="ARBA00004167"/>
    </source>
</evidence>
<feature type="region of interest" description="Disordered" evidence="5">
    <location>
        <begin position="1"/>
        <end position="21"/>
    </location>
</feature>
<evidence type="ECO:0000256" key="6">
    <source>
        <dbReference type="SAM" id="Phobius"/>
    </source>
</evidence>
<dbReference type="Proteomes" id="UP000466966">
    <property type="component" value="Unassembled WGS sequence"/>
</dbReference>
<comment type="subcellular location">
    <subcellularLocation>
        <location evidence="1">Membrane</location>
        <topology evidence="1">Single-pass membrane protein</topology>
    </subcellularLocation>
</comment>
<dbReference type="InterPro" id="IPR007452">
    <property type="entry name" value="TamB_C"/>
</dbReference>
<evidence type="ECO:0000313" key="8">
    <source>
        <dbReference type="EMBL" id="MXO72765.1"/>
    </source>
</evidence>
<dbReference type="PANTHER" id="PTHR36985">
    <property type="entry name" value="TRANSLOCATION AND ASSEMBLY MODULE SUBUNIT TAMB"/>
    <property type="match status" value="1"/>
</dbReference>
<proteinExistence type="predicted"/>
<gene>
    <name evidence="8" type="ORF">GRI99_14115</name>
</gene>